<comment type="caution">
    <text evidence="1">The sequence shown here is derived from an EMBL/GenBank/DDBJ whole genome shotgun (WGS) entry which is preliminary data.</text>
</comment>
<accession>A0ABQ2WLT9</accession>
<dbReference type="Proteomes" id="UP000634667">
    <property type="component" value="Unassembled WGS sequence"/>
</dbReference>
<evidence type="ECO:0000313" key="1">
    <source>
        <dbReference type="EMBL" id="GGW61711.1"/>
    </source>
</evidence>
<reference evidence="2" key="1">
    <citation type="journal article" date="2019" name="Int. J. Syst. Evol. Microbiol.">
        <title>The Global Catalogue of Microorganisms (GCM) 10K type strain sequencing project: providing services to taxonomists for standard genome sequencing and annotation.</title>
        <authorList>
            <consortium name="The Broad Institute Genomics Platform"/>
            <consortium name="The Broad Institute Genome Sequencing Center for Infectious Disease"/>
            <person name="Wu L."/>
            <person name="Ma J."/>
        </authorList>
    </citation>
    <scope>NUCLEOTIDE SEQUENCE [LARGE SCALE GENOMIC DNA]</scope>
    <source>
        <strain evidence="2">KCTC 23723</strain>
    </source>
</reference>
<evidence type="ECO:0008006" key="3">
    <source>
        <dbReference type="Google" id="ProtNLM"/>
    </source>
</evidence>
<proteinExistence type="predicted"/>
<sequence>MTSPFVLSVHRNFALKMKETGSDEQVIASHLQEVLLEDDEIHHILQELTQQNERAS</sequence>
<keyword evidence="2" id="KW-1185">Reference proteome</keyword>
<organism evidence="1 2">
    <name type="scientific">Alishewanella tabrizica</name>
    <dbReference type="NCBI Taxonomy" id="671278"/>
    <lineage>
        <taxon>Bacteria</taxon>
        <taxon>Pseudomonadati</taxon>
        <taxon>Pseudomonadota</taxon>
        <taxon>Gammaproteobacteria</taxon>
        <taxon>Alteromonadales</taxon>
        <taxon>Alteromonadaceae</taxon>
        <taxon>Alishewanella</taxon>
    </lineage>
</organism>
<evidence type="ECO:0000313" key="2">
    <source>
        <dbReference type="Proteomes" id="UP000634667"/>
    </source>
</evidence>
<dbReference type="EMBL" id="BMYR01000006">
    <property type="protein sequence ID" value="GGW61711.1"/>
    <property type="molecule type" value="Genomic_DNA"/>
</dbReference>
<gene>
    <name evidence="1" type="ORF">GCM10008111_17370</name>
</gene>
<dbReference type="RefSeq" id="WP_189482557.1">
    <property type="nucleotide sequence ID" value="NZ_BMYR01000006.1"/>
</dbReference>
<name>A0ABQ2WLT9_9ALTE</name>
<protein>
    <recommendedName>
        <fullName evidence="3">Orphan protein</fullName>
    </recommendedName>
</protein>